<dbReference type="InterPro" id="IPR004625">
    <property type="entry name" value="PyrdxlKinase"/>
</dbReference>
<dbReference type="NCBIfam" id="TIGR00687">
    <property type="entry name" value="pyridox_kin"/>
    <property type="match status" value="1"/>
</dbReference>
<comment type="catalytic activity">
    <reaction evidence="13">
        <text>pyridoxal + ATP = pyridoxal 5'-phosphate + ADP + H(+)</text>
        <dbReference type="Rhea" id="RHEA:10224"/>
        <dbReference type="ChEBI" id="CHEBI:15378"/>
        <dbReference type="ChEBI" id="CHEBI:17310"/>
        <dbReference type="ChEBI" id="CHEBI:30616"/>
        <dbReference type="ChEBI" id="CHEBI:456216"/>
        <dbReference type="ChEBI" id="CHEBI:597326"/>
        <dbReference type="EC" id="2.7.1.35"/>
    </reaction>
    <physiologicalReaction direction="left-to-right" evidence="13">
        <dbReference type="Rhea" id="RHEA:10225"/>
    </physiologicalReaction>
</comment>
<dbReference type="PANTHER" id="PTHR10534">
    <property type="entry name" value="PYRIDOXAL KINASE"/>
    <property type="match status" value="1"/>
</dbReference>
<comment type="pathway">
    <text evidence="3">Cofactor metabolism; pyridoxal 5'-phosphate salvage; pyridoxal 5'-phosphate from pyridoxal: step 1/1.</text>
</comment>
<evidence type="ECO:0000256" key="3">
    <source>
        <dbReference type="ARBA" id="ARBA00005210"/>
    </source>
</evidence>
<dbReference type="Pfam" id="PF08543">
    <property type="entry name" value="Phos_pyr_kin"/>
    <property type="match status" value="1"/>
</dbReference>
<dbReference type="Proteomes" id="UP000580250">
    <property type="component" value="Unassembled WGS sequence"/>
</dbReference>
<evidence type="ECO:0000256" key="10">
    <source>
        <dbReference type="ARBA" id="ARBA00022840"/>
    </source>
</evidence>
<protein>
    <recommendedName>
        <fullName evidence="6">Pyridoxal kinase</fullName>
        <ecNumber evidence="5">2.7.1.35</ecNumber>
    </recommendedName>
    <alternativeName>
        <fullName evidence="11">Pyridoxine kinase</fullName>
    </alternativeName>
</protein>
<accession>A0A6V7VPH8</accession>
<dbReference type="EC" id="2.7.1.35" evidence="5"/>
<dbReference type="SUPFAM" id="SSF53613">
    <property type="entry name" value="Ribokinase-like"/>
    <property type="match status" value="1"/>
</dbReference>
<keyword evidence="10" id="KW-0067">ATP-binding</keyword>
<sequence>MSSSPKNSSNNQNSLSQRLNEVNYIIKKERPECRVLSIQSHVVHGYVGNKCAVFPLQLFGFEVDSINSVHFSNHTQYEKGARGQRLNATDLEEIFEGLCDNKLEREYSHILTGYCGEPTFLQKVAGIVKHCRQYKPDLLYVCDPVLGDNGNYYVPKELCTIYKKEILPLANIITPNAFELSELSGGLPVKTEEECLKAIKKLHLNFPNLNSIICTSLLVNSEGKDFLVCFASERIFSDKNQSISLHFYRFEMSYIDSIFTGTGDLFSALFLAWWEETEGNLCDTLKATISSMQAVLRRTAEYSELKEEKTISKRELRLLDSRMDLLQPPNINQIVFKEIE</sequence>
<evidence type="ECO:0000256" key="6">
    <source>
        <dbReference type="ARBA" id="ARBA00018134"/>
    </source>
</evidence>
<name>A0A6V7VPH8_MELEN</name>
<evidence type="ECO:0000313" key="16">
    <source>
        <dbReference type="EMBL" id="CAD2176877.1"/>
    </source>
</evidence>
<evidence type="ECO:0000256" key="2">
    <source>
        <dbReference type="ARBA" id="ARBA00004835"/>
    </source>
</evidence>
<comment type="pathway">
    <text evidence="1">Cofactor metabolism; pyridoxal 5'-phosphate salvage; pyridoxamine 5'-phosphate from pyridoxamine: step 1/1.</text>
</comment>
<evidence type="ECO:0000256" key="8">
    <source>
        <dbReference type="ARBA" id="ARBA00022741"/>
    </source>
</evidence>
<evidence type="ECO:0000256" key="9">
    <source>
        <dbReference type="ARBA" id="ARBA00022777"/>
    </source>
</evidence>
<evidence type="ECO:0000256" key="12">
    <source>
        <dbReference type="ARBA" id="ARBA00047310"/>
    </source>
</evidence>
<evidence type="ECO:0000259" key="15">
    <source>
        <dbReference type="Pfam" id="PF08543"/>
    </source>
</evidence>
<comment type="catalytic activity">
    <reaction evidence="14">
        <text>pyridoxine + ATP = pyridoxine 5'-phosphate + ADP + H(+)</text>
        <dbReference type="Rhea" id="RHEA:25108"/>
        <dbReference type="ChEBI" id="CHEBI:15378"/>
        <dbReference type="ChEBI" id="CHEBI:16709"/>
        <dbReference type="ChEBI" id="CHEBI:30616"/>
        <dbReference type="ChEBI" id="CHEBI:58589"/>
        <dbReference type="ChEBI" id="CHEBI:456216"/>
        <dbReference type="EC" id="2.7.1.35"/>
    </reaction>
    <physiologicalReaction direction="left-to-right" evidence="14">
        <dbReference type="Rhea" id="RHEA:25109"/>
    </physiologicalReaction>
</comment>
<comment type="pathway">
    <text evidence="2">Cofactor metabolism; pyridoxal 5'-phosphate salvage; pyridoxine 5'-phosphate from pyridoxine: step 1/1.</text>
</comment>
<evidence type="ECO:0000256" key="7">
    <source>
        <dbReference type="ARBA" id="ARBA00022679"/>
    </source>
</evidence>
<dbReference type="GO" id="GO:0005829">
    <property type="term" value="C:cytosol"/>
    <property type="evidence" value="ECO:0007669"/>
    <property type="project" value="TreeGrafter"/>
</dbReference>
<evidence type="ECO:0000313" key="17">
    <source>
        <dbReference type="Proteomes" id="UP000580250"/>
    </source>
</evidence>
<evidence type="ECO:0000256" key="5">
    <source>
        <dbReference type="ARBA" id="ARBA00012104"/>
    </source>
</evidence>
<dbReference type="GO" id="GO:0008478">
    <property type="term" value="F:pyridoxal kinase activity"/>
    <property type="evidence" value="ECO:0007669"/>
    <property type="project" value="UniProtKB-EC"/>
</dbReference>
<dbReference type="OrthoDB" id="2104723at2759"/>
<dbReference type="Gene3D" id="3.40.1190.20">
    <property type="match status" value="1"/>
</dbReference>
<gene>
    <name evidence="16" type="ORF">MENT_LOCUS28715</name>
</gene>
<dbReference type="PANTHER" id="PTHR10534:SF2">
    <property type="entry name" value="PYRIDOXAL KINASE"/>
    <property type="match status" value="1"/>
</dbReference>
<evidence type="ECO:0000256" key="13">
    <source>
        <dbReference type="ARBA" id="ARBA00047377"/>
    </source>
</evidence>
<evidence type="ECO:0000256" key="11">
    <source>
        <dbReference type="ARBA" id="ARBA00032808"/>
    </source>
</evidence>
<evidence type="ECO:0000256" key="4">
    <source>
        <dbReference type="ARBA" id="ARBA00008805"/>
    </source>
</evidence>
<dbReference type="GO" id="GO:0009443">
    <property type="term" value="P:pyridoxal 5'-phosphate salvage"/>
    <property type="evidence" value="ECO:0007669"/>
    <property type="project" value="InterPro"/>
</dbReference>
<evidence type="ECO:0000256" key="1">
    <source>
        <dbReference type="ARBA" id="ARBA00004750"/>
    </source>
</evidence>
<organism evidence="16 17">
    <name type="scientific">Meloidogyne enterolobii</name>
    <name type="common">Root-knot nematode worm</name>
    <name type="synonym">Meloidogyne mayaguensis</name>
    <dbReference type="NCBI Taxonomy" id="390850"/>
    <lineage>
        <taxon>Eukaryota</taxon>
        <taxon>Metazoa</taxon>
        <taxon>Ecdysozoa</taxon>
        <taxon>Nematoda</taxon>
        <taxon>Chromadorea</taxon>
        <taxon>Rhabditida</taxon>
        <taxon>Tylenchina</taxon>
        <taxon>Tylenchomorpha</taxon>
        <taxon>Tylenchoidea</taxon>
        <taxon>Meloidogynidae</taxon>
        <taxon>Meloidogyninae</taxon>
        <taxon>Meloidogyne</taxon>
    </lineage>
</organism>
<keyword evidence="7" id="KW-0808">Transferase</keyword>
<dbReference type="GO" id="GO:0005524">
    <property type="term" value="F:ATP binding"/>
    <property type="evidence" value="ECO:0007669"/>
    <property type="project" value="UniProtKB-KW"/>
</dbReference>
<dbReference type="AlphaFoldDB" id="A0A6V7VPH8"/>
<dbReference type="InterPro" id="IPR029056">
    <property type="entry name" value="Ribokinase-like"/>
</dbReference>
<dbReference type="EMBL" id="CAJEWN010000285">
    <property type="protein sequence ID" value="CAD2176877.1"/>
    <property type="molecule type" value="Genomic_DNA"/>
</dbReference>
<dbReference type="CDD" id="cd01173">
    <property type="entry name" value="pyridoxal_pyridoxamine_kinase"/>
    <property type="match status" value="1"/>
</dbReference>
<comment type="caution">
    <text evidence="16">The sequence shown here is derived from an EMBL/GenBank/DDBJ whole genome shotgun (WGS) entry which is preliminary data.</text>
</comment>
<comment type="catalytic activity">
    <reaction evidence="12">
        <text>pyridoxamine + ATP = pyridoxamine 5'-phosphate + ADP + H(+)</text>
        <dbReference type="Rhea" id="RHEA:25104"/>
        <dbReference type="ChEBI" id="CHEBI:15378"/>
        <dbReference type="ChEBI" id="CHEBI:30616"/>
        <dbReference type="ChEBI" id="CHEBI:57761"/>
        <dbReference type="ChEBI" id="CHEBI:58451"/>
        <dbReference type="ChEBI" id="CHEBI:456216"/>
        <dbReference type="EC" id="2.7.1.35"/>
    </reaction>
    <physiologicalReaction direction="left-to-right" evidence="12">
        <dbReference type="Rhea" id="RHEA:25105"/>
    </physiologicalReaction>
</comment>
<feature type="domain" description="Pyridoxamine kinase/Phosphomethylpyrimidine kinase" evidence="15">
    <location>
        <begin position="128"/>
        <end position="268"/>
    </location>
</feature>
<proteinExistence type="inferred from homology"/>
<evidence type="ECO:0000256" key="14">
    <source>
        <dbReference type="ARBA" id="ARBA00048524"/>
    </source>
</evidence>
<keyword evidence="8" id="KW-0547">Nucleotide-binding</keyword>
<keyword evidence="9" id="KW-0418">Kinase</keyword>
<reference evidence="16 17" key="1">
    <citation type="submission" date="2020-08" db="EMBL/GenBank/DDBJ databases">
        <authorList>
            <person name="Koutsovoulos G."/>
            <person name="Danchin GJ E."/>
        </authorList>
    </citation>
    <scope>NUCLEOTIDE SEQUENCE [LARGE SCALE GENOMIC DNA]</scope>
</reference>
<comment type="similarity">
    <text evidence="4">Belongs to the pyridoxine kinase family.</text>
</comment>
<dbReference type="UniPathway" id="UPA01068">
    <property type="reaction ID" value="UER00298"/>
</dbReference>
<dbReference type="InterPro" id="IPR013749">
    <property type="entry name" value="PM/HMP-P_kinase-1"/>
</dbReference>